<feature type="compositionally biased region" description="Basic and acidic residues" evidence="4">
    <location>
        <begin position="58"/>
        <end position="72"/>
    </location>
</feature>
<evidence type="ECO:0008006" key="9">
    <source>
        <dbReference type="Google" id="ProtNLM"/>
    </source>
</evidence>
<name>A0A6J8DKD5_MYTCO</name>
<keyword evidence="2 3" id="KW-0539">Nucleus</keyword>
<feature type="domain" description="HTH psq-type" evidence="5">
    <location>
        <begin position="889"/>
        <end position="935"/>
    </location>
</feature>
<dbReference type="GO" id="GO:0003677">
    <property type="term" value="F:DNA binding"/>
    <property type="evidence" value="ECO:0007669"/>
    <property type="project" value="UniProtKB-UniRule"/>
</dbReference>
<feature type="compositionally biased region" description="Polar residues" evidence="4">
    <location>
        <begin position="981"/>
        <end position="990"/>
    </location>
</feature>
<dbReference type="OrthoDB" id="9909311at2759"/>
<feature type="compositionally biased region" description="Basic and acidic residues" evidence="4">
    <location>
        <begin position="91"/>
        <end position="100"/>
    </location>
</feature>
<feature type="domain" description="HTH CENPB-type" evidence="6">
    <location>
        <begin position="610"/>
        <end position="681"/>
    </location>
</feature>
<dbReference type="InterPro" id="IPR050863">
    <property type="entry name" value="CenT-Element_Derived"/>
</dbReference>
<evidence type="ECO:0000259" key="5">
    <source>
        <dbReference type="PROSITE" id="PS50960"/>
    </source>
</evidence>
<accession>A0A6J8DKD5</accession>
<dbReference type="Gene3D" id="1.10.10.60">
    <property type="entry name" value="Homeodomain-like"/>
    <property type="match status" value="8"/>
</dbReference>
<evidence type="ECO:0000313" key="8">
    <source>
        <dbReference type="Proteomes" id="UP000507470"/>
    </source>
</evidence>
<feature type="DNA-binding region" description="H-T-H motif" evidence="3">
    <location>
        <begin position="911"/>
        <end position="931"/>
    </location>
</feature>
<evidence type="ECO:0000256" key="2">
    <source>
        <dbReference type="ARBA" id="ARBA00023242"/>
    </source>
</evidence>
<evidence type="ECO:0000313" key="7">
    <source>
        <dbReference type="EMBL" id="CAC5408012.1"/>
    </source>
</evidence>
<feature type="domain" description="HTH CENPB-type" evidence="6">
    <location>
        <begin position="473"/>
        <end position="544"/>
    </location>
</feature>
<proteinExistence type="predicted"/>
<dbReference type="InterPro" id="IPR007889">
    <property type="entry name" value="HTH_Psq"/>
</dbReference>
<feature type="compositionally biased region" description="Polar residues" evidence="4">
    <location>
        <begin position="1635"/>
        <end position="1644"/>
    </location>
</feature>
<reference evidence="7 8" key="1">
    <citation type="submission" date="2020-06" db="EMBL/GenBank/DDBJ databases">
        <authorList>
            <person name="Li R."/>
            <person name="Bekaert M."/>
        </authorList>
    </citation>
    <scope>NUCLEOTIDE SEQUENCE [LARGE SCALE GENOMIC DNA]</scope>
    <source>
        <strain evidence="8">wild</strain>
    </source>
</reference>
<feature type="DNA-binding region" description="H-T-H motif" evidence="3">
    <location>
        <begin position="170"/>
        <end position="190"/>
    </location>
</feature>
<comment type="subcellular location">
    <subcellularLocation>
        <location evidence="3">Nucleus</location>
    </subcellularLocation>
</comment>
<dbReference type="Pfam" id="PF04218">
    <property type="entry name" value="CENP-B_N"/>
    <property type="match status" value="2"/>
</dbReference>
<dbReference type="PROSITE" id="PS51253">
    <property type="entry name" value="HTH_CENPB"/>
    <property type="match status" value="3"/>
</dbReference>
<organism evidence="7 8">
    <name type="scientific">Mytilus coruscus</name>
    <name type="common">Sea mussel</name>
    <dbReference type="NCBI Taxonomy" id="42192"/>
    <lineage>
        <taxon>Eukaryota</taxon>
        <taxon>Metazoa</taxon>
        <taxon>Spiralia</taxon>
        <taxon>Lophotrochozoa</taxon>
        <taxon>Mollusca</taxon>
        <taxon>Bivalvia</taxon>
        <taxon>Autobranchia</taxon>
        <taxon>Pteriomorphia</taxon>
        <taxon>Mytilida</taxon>
        <taxon>Mytiloidea</taxon>
        <taxon>Mytilidae</taxon>
        <taxon>Mytilinae</taxon>
        <taxon>Mytilus</taxon>
    </lineage>
</organism>
<feature type="domain" description="HTH psq-type" evidence="5">
    <location>
        <begin position="142"/>
        <end position="194"/>
    </location>
</feature>
<dbReference type="Proteomes" id="UP000507470">
    <property type="component" value="Unassembled WGS sequence"/>
</dbReference>
<evidence type="ECO:0000256" key="4">
    <source>
        <dbReference type="SAM" id="MobiDB-lite"/>
    </source>
</evidence>
<dbReference type="InterPro" id="IPR009057">
    <property type="entry name" value="Homeodomain-like_sf"/>
</dbReference>
<gene>
    <name evidence="7" type="ORF">MCOR_41437</name>
</gene>
<feature type="region of interest" description="Disordered" evidence="4">
    <location>
        <begin position="1"/>
        <end position="100"/>
    </location>
</feature>
<dbReference type="Pfam" id="PF03221">
    <property type="entry name" value="HTH_Tnp_Tc5"/>
    <property type="match status" value="3"/>
</dbReference>
<feature type="region of interest" description="Disordered" evidence="4">
    <location>
        <begin position="822"/>
        <end position="862"/>
    </location>
</feature>
<feature type="compositionally biased region" description="Low complexity" evidence="4">
    <location>
        <begin position="833"/>
        <end position="843"/>
    </location>
</feature>
<dbReference type="Pfam" id="PF05225">
    <property type="entry name" value="HTH_psq"/>
    <property type="match status" value="1"/>
</dbReference>
<feature type="domain" description="HTH CENPB-type" evidence="6">
    <location>
        <begin position="753"/>
        <end position="824"/>
    </location>
</feature>
<feature type="region of interest" description="Disordered" evidence="4">
    <location>
        <begin position="947"/>
        <end position="990"/>
    </location>
</feature>
<feature type="region of interest" description="Disordered" evidence="4">
    <location>
        <begin position="1589"/>
        <end position="1654"/>
    </location>
</feature>
<dbReference type="PANTHER" id="PTHR19303:SF73">
    <property type="entry name" value="PROTEIN PDC2"/>
    <property type="match status" value="1"/>
</dbReference>
<feature type="compositionally biased region" description="Acidic residues" evidence="4">
    <location>
        <begin position="73"/>
        <end position="83"/>
    </location>
</feature>
<evidence type="ECO:0000259" key="6">
    <source>
        <dbReference type="PROSITE" id="PS51253"/>
    </source>
</evidence>
<feature type="compositionally biased region" description="Basic residues" evidence="4">
    <location>
        <begin position="1"/>
        <end position="12"/>
    </location>
</feature>
<dbReference type="GO" id="GO:0005634">
    <property type="term" value="C:nucleus"/>
    <property type="evidence" value="ECO:0007669"/>
    <property type="project" value="UniProtKB-SubCell"/>
</dbReference>
<dbReference type="InterPro" id="IPR006600">
    <property type="entry name" value="HTH_CenpB_DNA-bd_dom"/>
</dbReference>
<evidence type="ECO:0000256" key="1">
    <source>
        <dbReference type="ARBA" id="ARBA00023125"/>
    </source>
</evidence>
<dbReference type="PANTHER" id="PTHR19303">
    <property type="entry name" value="TRANSPOSON"/>
    <property type="match status" value="1"/>
</dbReference>
<keyword evidence="8" id="KW-1185">Reference proteome</keyword>
<dbReference type="EMBL" id="CACVKT020007498">
    <property type="protein sequence ID" value="CAC5408012.1"/>
    <property type="molecule type" value="Genomic_DNA"/>
</dbReference>
<sequence length="1699" mass="193745">MPSKRKHGKTSRTHIFQRSTRSTRSRTRSCSQPKVKASTDINIPEPLKLPVENGSDIEYNREEENNENHTDVEPEEQTTDNDSSEVSTFGKQDESNEKTTPKISLAIKNSKTVESGALSEDVIEVSPSVPVLCRSRNRARSPRRAHRYKSYSHEMLVAAYKCVKDLKMPVKAAARMFGVPSSTLHNRVQGQVQIDDSILTSEDITKIIKRIKNGEGLDEAFADLTYEKSNGSLGREYVIPSIEEDINDDNITESIMEKMIAAGEGSENTAIKEEIVDPEYEYQMNGSMQESDDNTSLHNMSDEIYRNQQHRRRSYKRNYKTYSYEQLVAAYLYVKEKKVAVKFAARAFGVPPSTLNDRVQGKVYIDTSIVMNRPGARKILPKPNLHLETKFVNKLIRIFHEQRSDAEDHTIETDETSTNKTKLTLEEKTRLLDDLASNKKSVKDILRKYKISRSSLNSILNNRNDVKGSSSKSINKNVSPLFKILEKRILDWVRNANEKKKSFSAKVLQKKAREIAEDLGIADFKRSSTWVERLKARNKEVVYDKFKEGRKVFTLTLERKAELIADVEKGDRSKRDLAEEYGIAPSTLSGIMVNRIRIMEAFHNQAFKPERKKFRKSSFEDLEKELLLCVLKWQSANEPFNGPKLMEKAKEIAKDLEITDFVGSNGWIDRFKNRNNIKFIPGCEVNKGYKEDRKITTLTLERKVELLEEVEKGERSKRQIAEEFGIAPSTLSGIIVNRVRIMEAHSSKCFGPGRKKFRRSTFQDVEEDLLKWVEESKKQNSAIKSTQLLDKAKEIAKEKGIENFAGSHSWVDRFKSRNLKTFNSSVDDDNTEQDSNQSENQSDQDSEPASPDAGDSSDVSQMTKEAYDAIEQRPEFQNIFKKHKCRDQYRKYTQEQLMEACKYSMETKASYREVSEKFGIPQSTLRDKLHAVEKLNADVGQPPIKKARTESTETKTSTESSTMVLSPEIPDNNSDSDKLNAASNDRSNYRQYSKDSLTTAAHYVMKFNTPIMKAARMFGVPASTLKDHVRNKLPQDTEQLTQPSTPSLINDRDERKLIEYIKMMEKCGFILTTKEIIEFGSELASASQEIEGSITLSDSWYLDFVKRWPPLGMVNREGRSPIPQDIKKYFMELNKIFNKHKFFERPELVYVMDEVDITLEYNPLKLVPRKRFSRSNQCKTAQQKLTSVVGCSNGLGTTLPPYYVLQSDEIVTDVISQSPPGTQAMFANTVRKDCSTLRDYFQNHFMRFAQSGRNTQNRFVLVFYDSRRTNLNVSDIDWAKRWHILLFPLPHPIKKEEESAREILNGIFQNYGDDVEEERSKFVKQKGYMAVSMPDICGILGKAYRKSLTYAHISSCFESYGIYPLNPRNYVSRLDASFQLKLHDLQAMPNYETNLWLLSDFSCTQAVNNAIESSFNSSEGNNLYCRGENNARYVKHNNSGTETSNCNTNNQTSSGYSQDSTAFNTSYQGLINHLMVQAVRENSQIEPQILNGVAIKTEPQMDFGYGQVTVTPQIQESYSQQQYILESSISSASNESQNTQNCQVVPQMYLSQNGSESCNSSNNGTAENQETITAPASNDDLTNNSQVVMQAKSKCESSSSSRRKGKSYRVIVNEPEPKNEMNDKQLSDDIAENPPQESNKIFSKSKSDTCRKTSRLGSLLDEKVRKLHEQAKASSEVVEDHDEPLMKIGEFQIVMNKGE</sequence>
<dbReference type="SUPFAM" id="SSF46689">
    <property type="entry name" value="Homeodomain-like"/>
    <property type="match status" value="9"/>
</dbReference>
<protein>
    <recommendedName>
        <fullName evidence="9">HTH CENPB-type domain-containing protein</fullName>
    </recommendedName>
</protein>
<feature type="compositionally biased region" description="Basic and acidic residues" evidence="4">
    <location>
        <begin position="1615"/>
        <end position="1627"/>
    </location>
</feature>
<dbReference type="SMART" id="SM00674">
    <property type="entry name" value="CENPB"/>
    <property type="match status" value="4"/>
</dbReference>
<evidence type="ECO:0000256" key="3">
    <source>
        <dbReference type="PROSITE-ProRule" id="PRU00320"/>
    </source>
</evidence>
<dbReference type="PROSITE" id="PS50960">
    <property type="entry name" value="HTH_PSQ"/>
    <property type="match status" value="2"/>
</dbReference>
<keyword evidence="1 3" id="KW-0238">DNA-binding</keyword>